<dbReference type="GO" id="GO:0008865">
    <property type="term" value="F:fructokinase activity"/>
    <property type="evidence" value="ECO:0007669"/>
    <property type="project" value="TreeGrafter"/>
</dbReference>
<evidence type="ECO:0000256" key="1">
    <source>
        <dbReference type="ARBA" id="ARBA00004888"/>
    </source>
</evidence>
<comment type="pathway">
    <text evidence="1">Carbohydrate degradation; glycolysis; D-glyceraldehyde 3-phosphate and glycerone phosphate from D-glucose: step 1/4.</text>
</comment>
<evidence type="ECO:0000259" key="15">
    <source>
        <dbReference type="Pfam" id="PF00349"/>
    </source>
</evidence>
<reference evidence="17 18" key="1">
    <citation type="journal article" date="2024" name="BMC Genomics">
        <title>De novo assembly and annotation of Popillia japonica's genome with initial clues to its potential as an invasive pest.</title>
        <authorList>
            <person name="Cucini C."/>
            <person name="Boschi S."/>
            <person name="Funari R."/>
            <person name="Cardaioli E."/>
            <person name="Iannotti N."/>
            <person name="Marturano G."/>
            <person name="Paoli F."/>
            <person name="Bruttini M."/>
            <person name="Carapelli A."/>
            <person name="Frati F."/>
            <person name="Nardi F."/>
        </authorList>
    </citation>
    <scope>NUCLEOTIDE SEQUENCE [LARGE SCALE GENOMIC DNA]</scope>
    <source>
        <strain evidence="17">DMR45628</strain>
    </source>
</reference>
<dbReference type="GO" id="GO:0005829">
    <property type="term" value="C:cytosol"/>
    <property type="evidence" value="ECO:0007669"/>
    <property type="project" value="TreeGrafter"/>
</dbReference>
<evidence type="ECO:0000256" key="13">
    <source>
        <dbReference type="ARBA" id="ARBA00059457"/>
    </source>
</evidence>
<comment type="pathway">
    <text evidence="2">Carbohydrate metabolism; hexose metabolism.</text>
</comment>
<dbReference type="InterPro" id="IPR022672">
    <property type="entry name" value="Hexokinase_N"/>
</dbReference>
<evidence type="ECO:0000256" key="9">
    <source>
        <dbReference type="ARBA" id="ARBA00044613"/>
    </source>
</evidence>
<comment type="similarity">
    <text evidence="3 14">Belongs to the hexokinase family.</text>
</comment>
<evidence type="ECO:0000313" key="18">
    <source>
        <dbReference type="Proteomes" id="UP001458880"/>
    </source>
</evidence>
<comment type="function">
    <text evidence="13">Catalyzes the phosphorylation of various hexoses to hexose 6-phosphate.</text>
</comment>
<dbReference type="GO" id="GO:0006006">
    <property type="term" value="P:glucose metabolic process"/>
    <property type="evidence" value="ECO:0007669"/>
    <property type="project" value="TreeGrafter"/>
</dbReference>
<keyword evidence="4 14" id="KW-0808">Transferase</keyword>
<evidence type="ECO:0000256" key="12">
    <source>
        <dbReference type="ARBA" id="ARBA00050361"/>
    </source>
</evidence>
<evidence type="ECO:0000256" key="10">
    <source>
        <dbReference type="ARBA" id="ARBA00047905"/>
    </source>
</evidence>
<dbReference type="SUPFAM" id="SSF53067">
    <property type="entry name" value="Actin-like ATPase domain"/>
    <property type="match status" value="3"/>
</dbReference>
<protein>
    <recommendedName>
        <fullName evidence="14">Phosphotransferase</fullName>
        <ecNumber evidence="14">2.7.1.-</ecNumber>
    </recommendedName>
</protein>
<dbReference type="Proteomes" id="UP001458880">
    <property type="component" value="Unassembled WGS sequence"/>
</dbReference>
<dbReference type="Gene3D" id="3.40.367.20">
    <property type="match status" value="1"/>
</dbReference>
<evidence type="ECO:0000256" key="5">
    <source>
        <dbReference type="ARBA" id="ARBA00022741"/>
    </source>
</evidence>
<evidence type="ECO:0000256" key="6">
    <source>
        <dbReference type="ARBA" id="ARBA00022777"/>
    </source>
</evidence>
<evidence type="ECO:0000256" key="7">
    <source>
        <dbReference type="ARBA" id="ARBA00022840"/>
    </source>
</evidence>
<keyword evidence="7 14" id="KW-0067">ATP-binding</keyword>
<dbReference type="Pfam" id="PF03727">
    <property type="entry name" value="Hexokinase_2"/>
    <property type="match status" value="1"/>
</dbReference>
<dbReference type="EMBL" id="JASPKY010000028">
    <property type="protein sequence ID" value="KAK9751484.1"/>
    <property type="molecule type" value="Genomic_DNA"/>
</dbReference>
<keyword evidence="5 14" id="KW-0547">Nucleotide-binding</keyword>
<evidence type="ECO:0000256" key="14">
    <source>
        <dbReference type="RuleBase" id="RU362007"/>
    </source>
</evidence>
<evidence type="ECO:0000313" key="17">
    <source>
        <dbReference type="EMBL" id="KAK9751484.1"/>
    </source>
</evidence>
<comment type="catalytic activity">
    <reaction evidence="10">
        <text>D-fructose + ATP = D-fructose 6-phosphate + ADP + H(+)</text>
        <dbReference type="Rhea" id="RHEA:16125"/>
        <dbReference type="ChEBI" id="CHEBI:15378"/>
        <dbReference type="ChEBI" id="CHEBI:30616"/>
        <dbReference type="ChEBI" id="CHEBI:37721"/>
        <dbReference type="ChEBI" id="CHEBI:61527"/>
        <dbReference type="ChEBI" id="CHEBI:456216"/>
        <dbReference type="EC" id="2.7.1.1"/>
    </reaction>
    <physiologicalReaction direction="left-to-right" evidence="10">
        <dbReference type="Rhea" id="RHEA:16126"/>
    </physiologicalReaction>
</comment>
<dbReference type="InterPro" id="IPR022673">
    <property type="entry name" value="Hexokinase_C"/>
</dbReference>
<accession>A0AAW1N094</accession>
<evidence type="ECO:0000259" key="16">
    <source>
        <dbReference type="Pfam" id="PF03727"/>
    </source>
</evidence>
<sequence>MFSTSKSKKNCPLRIHTPSNLNQYRRVPRRQARISRSYILISLVKVFQLVRPKLFRDGIEKSNITAAIPDSREMQGTNPERGAAPPTYEDIIREKCKELILSEEQLRQLMKTFHHEILQGLGKKTHDNATVKCFVTYVQDLPTGQGLGKKTHDNATVKCFVTYVQDLPTGREKGKFLALDLGGTNFRVLLIELSENHFEMKSKIFAIPQHIMLGSGEQLFDHIADCLAKFMKEENIMKERLALGDSIVPASSGKGLLKSWTKGFNCSGVVGNDVVQLLRDAIKRRGDISIDIFAILNDTTGTLMSCAWKNQSCRIGLIVGTGSNACYVEKQKNAELFDEPDMGSGQVLINVEWGAFGDNGVLDFVRTQYDKNIDQHSINVGQQLFEKMISGMYMGEIVRQALERFTKEGLLFGGKGSDLLFTRGRFYTKYVSEIESDYSGVYTNCREILEELGLKHATEQDCVNVRFVCECVSRRAAHLVSAALCTLLNKMNEPHVTVGIDGSVYRFHPHFHNLMMEKISHLINPHLKFDLMLSEDGSGRGAALVAACASAKKR</sequence>
<dbReference type="PROSITE" id="PS51748">
    <property type="entry name" value="HEXOKINASE_2"/>
    <property type="match status" value="1"/>
</dbReference>
<comment type="catalytic activity">
    <reaction evidence="11">
        <text>D-glucose + ATP = D-glucose 6-phosphate + ADP + H(+)</text>
        <dbReference type="Rhea" id="RHEA:17825"/>
        <dbReference type="ChEBI" id="CHEBI:4167"/>
        <dbReference type="ChEBI" id="CHEBI:15378"/>
        <dbReference type="ChEBI" id="CHEBI:30616"/>
        <dbReference type="ChEBI" id="CHEBI:61548"/>
        <dbReference type="ChEBI" id="CHEBI:456216"/>
        <dbReference type="EC" id="2.7.1.1"/>
    </reaction>
    <physiologicalReaction direction="left-to-right" evidence="11">
        <dbReference type="Rhea" id="RHEA:17826"/>
    </physiologicalReaction>
</comment>
<evidence type="ECO:0000256" key="2">
    <source>
        <dbReference type="ARBA" id="ARBA00005028"/>
    </source>
</evidence>
<dbReference type="EC" id="2.7.1.-" evidence="14"/>
<gene>
    <name evidence="17" type="ORF">QE152_g5060</name>
</gene>
<evidence type="ECO:0000256" key="4">
    <source>
        <dbReference type="ARBA" id="ARBA00022679"/>
    </source>
</evidence>
<dbReference type="CDD" id="cd24019">
    <property type="entry name" value="ASKHA_NBD_HK_meta"/>
    <property type="match status" value="1"/>
</dbReference>
<dbReference type="GO" id="GO:0005536">
    <property type="term" value="F:D-glucose binding"/>
    <property type="evidence" value="ECO:0007669"/>
    <property type="project" value="InterPro"/>
</dbReference>
<dbReference type="Gene3D" id="3.30.420.40">
    <property type="match status" value="1"/>
</dbReference>
<feature type="domain" description="Hexokinase C-terminal" evidence="16">
    <location>
        <begin position="314"/>
        <end position="548"/>
    </location>
</feature>
<dbReference type="InterPro" id="IPR001312">
    <property type="entry name" value="Hexokinase"/>
</dbReference>
<dbReference type="GO" id="GO:0001678">
    <property type="term" value="P:intracellular glucose homeostasis"/>
    <property type="evidence" value="ECO:0007669"/>
    <property type="project" value="InterPro"/>
</dbReference>
<dbReference type="Pfam" id="PF00349">
    <property type="entry name" value="Hexokinase_1"/>
    <property type="match status" value="1"/>
</dbReference>
<dbReference type="GO" id="GO:0005739">
    <property type="term" value="C:mitochondrion"/>
    <property type="evidence" value="ECO:0007669"/>
    <property type="project" value="TreeGrafter"/>
</dbReference>
<dbReference type="GO" id="GO:0005524">
    <property type="term" value="F:ATP binding"/>
    <property type="evidence" value="ECO:0007669"/>
    <property type="project" value="UniProtKB-UniRule"/>
</dbReference>
<dbReference type="FunFam" id="3.40.367.20:FF:000005">
    <property type="entry name" value="Phosphotransferase"/>
    <property type="match status" value="1"/>
</dbReference>
<organism evidence="17 18">
    <name type="scientific">Popillia japonica</name>
    <name type="common">Japanese beetle</name>
    <dbReference type="NCBI Taxonomy" id="7064"/>
    <lineage>
        <taxon>Eukaryota</taxon>
        <taxon>Metazoa</taxon>
        <taxon>Ecdysozoa</taxon>
        <taxon>Arthropoda</taxon>
        <taxon>Hexapoda</taxon>
        <taxon>Insecta</taxon>
        <taxon>Pterygota</taxon>
        <taxon>Neoptera</taxon>
        <taxon>Endopterygota</taxon>
        <taxon>Coleoptera</taxon>
        <taxon>Polyphaga</taxon>
        <taxon>Scarabaeiformia</taxon>
        <taxon>Scarabaeidae</taxon>
        <taxon>Rutelinae</taxon>
        <taxon>Popillia</taxon>
    </lineage>
</organism>
<feature type="domain" description="Hexokinase N-terminal" evidence="15">
    <location>
        <begin position="146"/>
        <end position="308"/>
    </location>
</feature>
<dbReference type="FunFam" id="3.30.420.40:FF:000095">
    <property type="entry name" value="Phosphotransferase"/>
    <property type="match status" value="1"/>
</dbReference>
<dbReference type="GO" id="GO:0006096">
    <property type="term" value="P:glycolytic process"/>
    <property type="evidence" value="ECO:0007669"/>
    <property type="project" value="UniProtKB-KW"/>
</dbReference>
<name>A0AAW1N094_POPJA</name>
<dbReference type="InterPro" id="IPR043129">
    <property type="entry name" value="ATPase_NBD"/>
</dbReference>
<dbReference type="AlphaFoldDB" id="A0AAW1N094"/>
<evidence type="ECO:0000256" key="8">
    <source>
        <dbReference type="ARBA" id="ARBA00023152"/>
    </source>
</evidence>
<evidence type="ECO:0000256" key="3">
    <source>
        <dbReference type="ARBA" id="ARBA00009225"/>
    </source>
</evidence>
<comment type="catalytic activity">
    <reaction evidence="9">
        <text>a D-hexose + ATP = a D-hexose 6-phosphate + ADP + H(+)</text>
        <dbReference type="Rhea" id="RHEA:22740"/>
        <dbReference type="ChEBI" id="CHEBI:4194"/>
        <dbReference type="ChEBI" id="CHEBI:15378"/>
        <dbReference type="ChEBI" id="CHEBI:30616"/>
        <dbReference type="ChEBI" id="CHEBI:229467"/>
        <dbReference type="ChEBI" id="CHEBI:456216"/>
        <dbReference type="EC" id="2.7.1.1"/>
    </reaction>
    <physiologicalReaction direction="left-to-right" evidence="9">
        <dbReference type="Rhea" id="RHEA:22741"/>
    </physiologicalReaction>
</comment>
<keyword evidence="18" id="KW-1185">Reference proteome</keyword>
<keyword evidence="6 14" id="KW-0418">Kinase</keyword>
<dbReference type="PRINTS" id="PR00475">
    <property type="entry name" value="HEXOKINASE"/>
</dbReference>
<dbReference type="PANTHER" id="PTHR19443">
    <property type="entry name" value="HEXOKINASE"/>
    <property type="match status" value="1"/>
</dbReference>
<evidence type="ECO:0000256" key="11">
    <source>
        <dbReference type="ARBA" id="ARBA00048160"/>
    </source>
</evidence>
<dbReference type="PANTHER" id="PTHR19443:SF16">
    <property type="entry name" value="HEXOKINASE TYPE 1-RELATED"/>
    <property type="match status" value="1"/>
</dbReference>
<comment type="caution">
    <text evidence="17">The sequence shown here is derived from an EMBL/GenBank/DDBJ whole genome shotgun (WGS) entry which is preliminary data.</text>
</comment>
<comment type="catalytic activity">
    <reaction evidence="12">
        <text>D-mannose + ATP = D-mannose 6-phosphate + ADP + H(+)</text>
        <dbReference type="Rhea" id="RHEA:11028"/>
        <dbReference type="ChEBI" id="CHEBI:4208"/>
        <dbReference type="ChEBI" id="CHEBI:15378"/>
        <dbReference type="ChEBI" id="CHEBI:30616"/>
        <dbReference type="ChEBI" id="CHEBI:58735"/>
        <dbReference type="ChEBI" id="CHEBI:456216"/>
        <dbReference type="EC" id="2.7.1.1"/>
    </reaction>
    <physiologicalReaction direction="left-to-right" evidence="12">
        <dbReference type="Rhea" id="RHEA:11029"/>
    </physiologicalReaction>
</comment>
<dbReference type="GO" id="GO:0004340">
    <property type="term" value="F:glucokinase activity"/>
    <property type="evidence" value="ECO:0007669"/>
    <property type="project" value="TreeGrafter"/>
</dbReference>
<keyword evidence="8 14" id="KW-0324">Glycolysis</keyword>
<proteinExistence type="inferred from homology"/>